<evidence type="ECO:0000256" key="11">
    <source>
        <dbReference type="SAM" id="SignalP"/>
    </source>
</evidence>
<evidence type="ECO:0000256" key="7">
    <source>
        <dbReference type="ARBA" id="ARBA00022729"/>
    </source>
</evidence>
<evidence type="ECO:0000256" key="9">
    <source>
        <dbReference type="ARBA" id="ARBA00023295"/>
    </source>
</evidence>
<evidence type="ECO:0000259" key="12">
    <source>
        <dbReference type="Pfam" id="PF00150"/>
    </source>
</evidence>
<dbReference type="Proteomes" id="UP001194746">
    <property type="component" value="Unassembled WGS sequence"/>
</dbReference>
<reference evidence="13" key="1">
    <citation type="journal article" date="2019" name="Beilstein J. Org. Chem.">
        <title>Nanangenines: drimane sesquiterpenoids as the dominant metabolite cohort of a novel Australian fungus, Aspergillus nanangensis.</title>
        <authorList>
            <person name="Lacey H.J."/>
            <person name="Gilchrist C.L.M."/>
            <person name="Crombie A."/>
            <person name="Kalaitzis J.A."/>
            <person name="Vuong D."/>
            <person name="Rutledge P.J."/>
            <person name="Turner P."/>
            <person name="Pitt J.I."/>
            <person name="Lacey E."/>
            <person name="Chooi Y.H."/>
            <person name="Piggott A.M."/>
        </authorList>
    </citation>
    <scope>NUCLEOTIDE SEQUENCE</scope>
    <source>
        <strain evidence="13">MST-FP2251</strain>
    </source>
</reference>
<comment type="function">
    <text evidence="2">Endo-1,4-mannanase, a crucial enzyme for depolymerization of seed galactomannans and wood galactoglucomannans.</text>
</comment>
<dbReference type="InterPro" id="IPR001547">
    <property type="entry name" value="Glyco_hydro_5"/>
</dbReference>
<evidence type="ECO:0000256" key="6">
    <source>
        <dbReference type="ARBA" id="ARBA00022525"/>
    </source>
</evidence>
<evidence type="ECO:0000256" key="4">
    <source>
        <dbReference type="ARBA" id="ARBA00005641"/>
    </source>
</evidence>
<dbReference type="GO" id="GO:0046355">
    <property type="term" value="P:mannan catabolic process"/>
    <property type="evidence" value="ECO:0007669"/>
    <property type="project" value="UniProtKB-ARBA"/>
</dbReference>
<evidence type="ECO:0000256" key="1">
    <source>
        <dbReference type="ARBA" id="ARBA00001678"/>
    </source>
</evidence>
<dbReference type="InterPro" id="IPR045053">
    <property type="entry name" value="MAN-like"/>
</dbReference>
<evidence type="ECO:0000313" key="14">
    <source>
        <dbReference type="Proteomes" id="UP001194746"/>
    </source>
</evidence>
<comment type="similarity">
    <text evidence="4 10">Belongs to the glycosyl hydrolase 5 (cellulase A) family.</text>
</comment>
<feature type="signal peptide" evidence="11">
    <location>
        <begin position="1"/>
        <end position="19"/>
    </location>
</feature>
<dbReference type="Gene3D" id="3.20.20.80">
    <property type="entry name" value="Glycosidases"/>
    <property type="match status" value="1"/>
</dbReference>
<keyword evidence="7 11" id="KW-0732">Signal</keyword>
<protein>
    <recommendedName>
        <fullName evidence="5">mannan endo-1,4-beta-mannosidase</fullName>
        <ecNumber evidence="5">3.2.1.78</ecNumber>
    </recommendedName>
</protein>
<evidence type="ECO:0000313" key="13">
    <source>
        <dbReference type="EMBL" id="KAF9893983.1"/>
    </source>
</evidence>
<keyword evidence="6" id="KW-0964">Secreted</keyword>
<evidence type="ECO:0000256" key="10">
    <source>
        <dbReference type="RuleBase" id="RU361153"/>
    </source>
</evidence>
<dbReference type="PANTHER" id="PTHR31451">
    <property type="match status" value="1"/>
</dbReference>
<keyword evidence="9 10" id="KW-0326">Glycosidase</keyword>
<comment type="caution">
    <text evidence="13">The sequence shown here is derived from an EMBL/GenBank/DDBJ whole genome shotgun (WGS) entry which is preliminary data.</text>
</comment>
<keyword evidence="8 10" id="KW-0378">Hydrolase</keyword>
<dbReference type="GO" id="GO:0005576">
    <property type="term" value="C:extracellular region"/>
    <property type="evidence" value="ECO:0007669"/>
    <property type="project" value="UniProtKB-SubCell"/>
</dbReference>
<name>A0AAD4GZS9_ASPNN</name>
<dbReference type="EMBL" id="VCAU01000005">
    <property type="protein sequence ID" value="KAF9893983.1"/>
    <property type="molecule type" value="Genomic_DNA"/>
</dbReference>
<dbReference type="SUPFAM" id="SSF51445">
    <property type="entry name" value="(Trans)glycosidases"/>
    <property type="match status" value="1"/>
</dbReference>
<dbReference type="PANTHER" id="PTHR31451:SF39">
    <property type="entry name" value="MANNAN ENDO-1,4-BETA-MANNOSIDASE 1"/>
    <property type="match status" value="1"/>
</dbReference>
<evidence type="ECO:0000256" key="8">
    <source>
        <dbReference type="ARBA" id="ARBA00022801"/>
    </source>
</evidence>
<feature type="domain" description="Glycoside hydrolase family 5" evidence="12">
    <location>
        <begin position="35"/>
        <end position="329"/>
    </location>
</feature>
<organism evidence="13 14">
    <name type="scientific">Aspergillus nanangensis</name>
    <dbReference type="NCBI Taxonomy" id="2582783"/>
    <lineage>
        <taxon>Eukaryota</taxon>
        <taxon>Fungi</taxon>
        <taxon>Dikarya</taxon>
        <taxon>Ascomycota</taxon>
        <taxon>Pezizomycotina</taxon>
        <taxon>Eurotiomycetes</taxon>
        <taxon>Eurotiomycetidae</taxon>
        <taxon>Eurotiales</taxon>
        <taxon>Aspergillaceae</taxon>
        <taxon>Aspergillus</taxon>
        <taxon>Aspergillus subgen. Circumdati</taxon>
    </lineage>
</organism>
<dbReference type="InterPro" id="IPR017853">
    <property type="entry name" value="GH"/>
</dbReference>
<keyword evidence="14" id="KW-1185">Reference proteome</keyword>
<dbReference type="GO" id="GO:0016985">
    <property type="term" value="F:mannan endo-1,4-beta-mannosidase activity"/>
    <property type="evidence" value="ECO:0007669"/>
    <property type="project" value="UniProtKB-EC"/>
</dbReference>
<feature type="chain" id="PRO_5042115634" description="mannan endo-1,4-beta-mannosidase" evidence="11">
    <location>
        <begin position="20"/>
        <end position="382"/>
    </location>
</feature>
<comment type="catalytic activity">
    <reaction evidence="1">
        <text>Random hydrolysis of (1-&gt;4)-beta-D-mannosidic linkages in mannans, galactomannans and glucomannans.</text>
        <dbReference type="EC" id="3.2.1.78"/>
    </reaction>
</comment>
<dbReference type="EC" id="3.2.1.78" evidence="5"/>
<proteinExistence type="inferred from homology"/>
<comment type="subcellular location">
    <subcellularLocation>
        <location evidence="3">Secreted</location>
    </subcellularLocation>
</comment>
<accession>A0AAD4GZS9</accession>
<reference evidence="13" key="2">
    <citation type="submission" date="2020-02" db="EMBL/GenBank/DDBJ databases">
        <authorList>
            <person name="Gilchrist C.L.M."/>
            <person name="Chooi Y.-H."/>
        </authorList>
    </citation>
    <scope>NUCLEOTIDE SEQUENCE</scope>
    <source>
        <strain evidence="13">MST-FP2251</strain>
    </source>
</reference>
<evidence type="ECO:0000256" key="5">
    <source>
        <dbReference type="ARBA" id="ARBA00012706"/>
    </source>
</evidence>
<gene>
    <name evidence="13" type="ORF">FE257_008954</name>
</gene>
<dbReference type="AlphaFoldDB" id="A0AAD4GZS9"/>
<dbReference type="Pfam" id="PF00150">
    <property type="entry name" value="Cellulase"/>
    <property type="match status" value="1"/>
</dbReference>
<sequence>MTNFKLLTALALLSSTVYAQFATHNGLDFLVDGGSFNFAGTNVYGAGFVTAQYAADVMAAVKADGYRVLRCWAFNEYDTVSTYTPPVYFQSWSNGAPTVNAGANGLQLLDAVVQQAEAEGIKLILTLTNNWRDYGGMDVYVNNTLGPGQPHDLFYTNPQIVTHYQSYINAVVSRYSSSSAIFSWELANEARCSGSGPNPQSSGCTPDVLTTWADTMSTYIKSIDPNHMVSFGGEGFFNHPENPAYEYNGGSGQDYDALLALPNIDFGTMHLYIGDTTGSRNTDWAMQWLADHETASVTANKPVILEEYGISRSDTAYDRQTVYDQLHAYELSSKSINGDMTWGSLVVGAACPGDDVYAICSADADYADLVTDWVVEMNGKEQ</sequence>
<evidence type="ECO:0000256" key="3">
    <source>
        <dbReference type="ARBA" id="ARBA00004613"/>
    </source>
</evidence>
<evidence type="ECO:0000256" key="2">
    <source>
        <dbReference type="ARBA" id="ARBA00002993"/>
    </source>
</evidence>